<reference evidence="14" key="1">
    <citation type="journal article" date="2019" name="Int. J. Syst. Evol. Microbiol.">
        <title>The Global Catalogue of Microorganisms (GCM) 10K type strain sequencing project: providing services to taxonomists for standard genome sequencing and annotation.</title>
        <authorList>
            <consortium name="The Broad Institute Genomics Platform"/>
            <consortium name="The Broad Institute Genome Sequencing Center for Infectious Disease"/>
            <person name="Wu L."/>
            <person name="Ma J."/>
        </authorList>
    </citation>
    <scope>NUCLEOTIDE SEQUENCE [LARGE SCALE GENOMIC DNA]</scope>
    <source>
        <strain evidence="14">JCM 31890</strain>
    </source>
</reference>
<evidence type="ECO:0000256" key="9">
    <source>
        <dbReference type="ARBA" id="ARBA00023136"/>
    </source>
</evidence>
<keyword evidence="6 11" id="KW-0500">Molybdenum</keyword>
<keyword evidence="4 10" id="KW-0813">Transport</keyword>
<comment type="function">
    <text evidence="1 11">Part of the binding-protein-dependent transport system for molybdenum; probably responsible for the translocation of the substrate across the membrane.</text>
</comment>
<feature type="transmembrane region" description="Helical" evidence="10">
    <location>
        <begin position="48"/>
        <end position="66"/>
    </location>
</feature>
<comment type="similarity">
    <text evidence="3 11">Belongs to the binding-protein-dependent transport system permease family. CysTW subfamily.</text>
</comment>
<dbReference type="InterPro" id="IPR011867">
    <property type="entry name" value="ModB_ABC"/>
</dbReference>
<dbReference type="PANTHER" id="PTHR30183">
    <property type="entry name" value="MOLYBDENUM TRANSPORT SYSTEM PERMEASE PROTEIN MODB"/>
    <property type="match status" value="1"/>
</dbReference>
<dbReference type="Pfam" id="PF00528">
    <property type="entry name" value="BPD_transp_1"/>
    <property type="match status" value="1"/>
</dbReference>
<evidence type="ECO:0000256" key="11">
    <source>
        <dbReference type="RuleBase" id="RU365097"/>
    </source>
</evidence>
<accession>A0ABP8L4T1</accession>
<dbReference type="EMBL" id="BAABEX010000008">
    <property type="protein sequence ID" value="GAA4422792.1"/>
    <property type="molecule type" value="Genomic_DNA"/>
</dbReference>
<feature type="transmembrane region" description="Helical" evidence="10">
    <location>
        <begin position="78"/>
        <end position="101"/>
    </location>
</feature>
<dbReference type="NCBIfam" id="TIGR02141">
    <property type="entry name" value="modB_ABC"/>
    <property type="match status" value="1"/>
</dbReference>
<evidence type="ECO:0000256" key="10">
    <source>
        <dbReference type="RuleBase" id="RU363032"/>
    </source>
</evidence>
<evidence type="ECO:0000256" key="4">
    <source>
        <dbReference type="ARBA" id="ARBA00022448"/>
    </source>
</evidence>
<protein>
    <recommendedName>
        <fullName evidence="11">Molybdenum transport system permease</fullName>
    </recommendedName>
</protein>
<evidence type="ECO:0000313" key="13">
    <source>
        <dbReference type="EMBL" id="GAA4422792.1"/>
    </source>
</evidence>
<dbReference type="RefSeq" id="WP_345062674.1">
    <property type="nucleotide sequence ID" value="NZ_BAABEX010000008.1"/>
</dbReference>
<dbReference type="Gene3D" id="1.10.3720.10">
    <property type="entry name" value="MetI-like"/>
    <property type="match status" value="1"/>
</dbReference>
<feature type="transmembrane region" description="Helical" evidence="10">
    <location>
        <begin position="148"/>
        <end position="173"/>
    </location>
</feature>
<evidence type="ECO:0000256" key="2">
    <source>
        <dbReference type="ARBA" id="ARBA00004651"/>
    </source>
</evidence>
<feature type="transmembrane region" description="Helical" evidence="10">
    <location>
        <begin position="193"/>
        <end position="214"/>
    </location>
</feature>
<evidence type="ECO:0000256" key="7">
    <source>
        <dbReference type="ARBA" id="ARBA00022692"/>
    </source>
</evidence>
<keyword evidence="9 10" id="KW-0472">Membrane</keyword>
<evidence type="ECO:0000256" key="8">
    <source>
        <dbReference type="ARBA" id="ARBA00022989"/>
    </source>
</evidence>
<evidence type="ECO:0000256" key="5">
    <source>
        <dbReference type="ARBA" id="ARBA00022475"/>
    </source>
</evidence>
<organism evidence="13 14">
    <name type="scientific">Acidovorax lacteus</name>
    <dbReference type="NCBI Taxonomy" id="1924988"/>
    <lineage>
        <taxon>Bacteria</taxon>
        <taxon>Pseudomonadati</taxon>
        <taxon>Pseudomonadota</taxon>
        <taxon>Betaproteobacteria</taxon>
        <taxon>Burkholderiales</taxon>
        <taxon>Comamonadaceae</taxon>
        <taxon>Acidovorax</taxon>
    </lineage>
</organism>
<keyword evidence="11" id="KW-0997">Cell inner membrane</keyword>
<dbReference type="SUPFAM" id="SSF161098">
    <property type="entry name" value="MetI-like"/>
    <property type="match status" value="1"/>
</dbReference>
<dbReference type="CDD" id="cd06261">
    <property type="entry name" value="TM_PBP2"/>
    <property type="match status" value="1"/>
</dbReference>
<keyword evidence="8 10" id="KW-1133">Transmembrane helix</keyword>
<name>A0ABP8L4T1_9BURK</name>
<evidence type="ECO:0000256" key="3">
    <source>
        <dbReference type="ARBA" id="ARBA00007069"/>
    </source>
</evidence>
<evidence type="ECO:0000259" key="12">
    <source>
        <dbReference type="PROSITE" id="PS50928"/>
    </source>
</evidence>
<feature type="transmembrane region" description="Helical" evidence="10">
    <location>
        <begin position="12"/>
        <end position="36"/>
    </location>
</feature>
<gene>
    <name evidence="13" type="primary">modB</name>
    <name evidence="13" type="ORF">GCM10023090_14280</name>
</gene>
<dbReference type="InterPro" id="IPR035906">
    <property type="entry name" value="MetI-like_sf"/>
</dbReference>
<evidence type="ECO:0000256" key="6">
    <source>
        <dbReference type="ARBA" id="ARBA00022505"/>
    </source>
</evidence>
<dbReference type="InterPro" id="IPR000515">
    <property type="entry name" value="MetI-like"/>
</dbReference>
<dbReference type="PANTHER" id="PTHR30183:SF8">
    <property type="entry name" value="MOLYBDENUM TRANSPORT SYSTEM PERMEASE"/>
    <property type="match status" value="1"/>
</dbReference>
<comment type="caution">
    <text evidence="13">The sequence shown here is derived from an EMBL/GenBank/DDBJ whole genome shotgun (WGS) entry which is preliminary data.</text>
</comment>
<feature type="domain" description="ABC transmembrane type-1" evidence="12">
    <location>
        <begin position="10"/>
        <end position="214"/>
    </location>
</feature>
<keyword evidence="7 10" id="KW-0812">Transmembrane</keyword>
<proteinExistence type="inferred from homology"/>
<dbReference type="PROSITE" id="PS50928">
    <property type="entry name" value="ABC_TM1"/>
    <property type="match status" value="1"/>
</dbReference>
<comment type="subcellular location">
    <subcellularLocation>
        <location evidence="11">Cell inner membrane</location>
        <topology evidence="11">Multi-pass membrane protein</topology>
    </subcellularLocation>
    <subcellularLocation>
        <location evidence="2 10">Cell membrane</location>
        <topology evidence="2 10">Multi-pass membrane protein</topology>
    </subcellularLocation>
</comment>
<keyword evidence="14" id="KW-1185">Reference proteome</keyword>
<dbReference type="Proteomes" id="UP001501788">
    <property type="component" value="Unassembled WGS sequence"/>
</dbReference>
<evidence type="ECO:0000313" key="14">
    <source>
        <dbReference type="Proteomes" id="UP001501788"/>
    </source>
</evidence>
<keyword evidence="5" id="KW-1003">Cell membrane</keyword>
<sequence>MLTSADWAAITLTLQLATVTTVLLLVLCTPLAWWLARTRSRWRGPVSAVVALPLVLPPTVIGFYLLVALGPNGPLGPLLGLVGIPALPFTFAGLVVGSLVYSLPFAVQPLQHAFESIGERPLEAAATLGAGPLDRFFTVALPLARPGFVTAGILSFAHTIGEFGVVLMIGGNIPGVTRVISVQIYDHVEALDYQRAHVLAAGMLVFSFLVLLLLQRARRGRGALA</sequence>
<evidence type="ECO:0000256" key="1">
    <source>
        <dbReference type="ARBA" id="ARBA00002949"/>
    </source>
</evidence>